<feature type="compositionally biased region" description="Low complexity" evidence="2">
    <location>
        <begin position="409"/>
        <end position="419"/>
    </location>
</feature>
<feature type="region of interest" description="Disordered" evidence="2">
    <location>
        <begin position="398"/>
        <end position="419"/>
    </location>
</feature>
<evidence type="ECO:0000313" key="5">
    <source>
        <dbReference type="Proteomes" id="UP001596145"/>
    </source>
</evidence>
<dbReference type="PROSITE" id="PS51898">
    <property type="entry name" value="TYR_RECOMBINASE"/>
    <property type="match status" value="1"/>
</dbReference>
<keyword evidence="5" id="KW-1185">Reference proteome</keyword>
<dbReference type="SUPFAM" id="SSF56349">
    <property type="entry name" value="DNA breaking-rejoining enzymes"/>
    <property type="match status" value="1"/>
</dbReference>
<dbReference type="Proteomes" id="UP001596145">
    <property type="component" value="Unassembled WGS sequence"/>
</dbReference>
<dbReference type="InterPro" id="IPR013762">
    <property type="entry name" value="Integrase-like_cat_sf"/>
</dbReference>
<dbReference type="PANTHER" id="PTHR30349">
    <property type="entry name" value="PHAGE INTEGRASE-RELATED"/>
    <property type="match status" value="1"/>
</dbReference>
<comment type="caution">
    <text evidence="4">The sequence shown here is derived from an EMBL/GenBank/DDBJ whole genome shotgun (WGS) entry which is preliminary data.</text>
</comment>
<dbReference type="RefSeq" id="WP_122106619.1">
    <property type="nucleotide sequence ID" value="NZ_JBHSKV010000017.1"/>
</dbReference>
<dbReference type="CDD" id="cd00397">
    <property type="entry name" value="DNA_BRE_C"/>
    <property type="match status" value="1"/>
</dbReference>
<organism evidence="4 5">
    <name type="scientific">Halorubrum glutamatedens</name>
    <dbReference type="NCBI Taxonomy" id="2707018"/>
    <lineage>
        <taxon>Archaea</taxon>
        <taxon>Methanobacteriati</taxon>
        <taxon>Methanobacteriota</taxon>
        <taxon>Stenosarchaea group</taxon>
        <taxon>Halobacteria</taxon>
        <taxon>Halobacteriales</taxon>
        <taxon>Haloferacaceae</taxon>
        <taxon>Halorubrum</taxon>
    </lineage>
</organism>
<dbReference type="Gene3D" id="1.10.443.10">
    <property type="entry name" value="Intergrase catalytic core"/>
    <property type="match status" value="1"/>
</dbReference>
<protein>
    <submittedName>
        <fullName evidence="4">Tyrosine-type recombinase/integrase</fullName>
    </submittedName>
</protein>
<dbReference type="GO" id="GO:0006310">
    <property type="term" value="P:DNA recombination"/>
    <property type="evidence" value="ECO:0007669"/>
    <property type="project" value="UniProtKB-KW"/>
</dbReference>
<gene>
    <name evidence="4" type="ORF">ACFPJA_12480</name>
</gene>
<dbReference type="EMBL" id="JBHSKV010000017">
    <property type="protein sequence ID" value="MFC5135529.1"/>
    <property type="molecule type" value="Genomic_DNA"/>
</dbReference>
<evidence type="ECO:0000259" key="3">
    <source>
        <dbReference type="PROSITE" id="PS51898"/>
    </source>
</evidence>
<sequence>MTLDDPAGFQERFRRELDRLEEASDVADVDRQAIRGFIRARDGGLAISTLEQYCKQLRLVAGLSEKPISEMDIEDARDLLFRIRHESGNASSTRRNKQRVCRIFWAHHCGEWAENLEIMSVQKTSINPDDMLSSDDIATLVDAARNQRDIALIEFLADTGARRTLTVSLRVKDVDLESEAATYRPNPDALGLKGADIKDYPLVDSAAALRAYKRFTHPCPNDPEVPFFHKLENYGEGETRYIAPDHLHNHLQRISRRTDLEKPCNPHNFRHSAVTRMVREGYTREEIEHRVHWKLNTDMWETYVHIDAEQFNADIFQKAGVLDEEDVDEQTRDRRPCGICRETLAPHHEYCPVCGSPATRETRELQRSATQSIGKSLAQLDDADRRAFISEMLSQIQTDASQLGRHESPSSSSSSSRSS</sequence>
<proteinExistence type="predicted"/>
<name>A0ABD5QTG3_9EURY</name>
<evidence type="ECO:0000256" key="2">
    <source>
        <dbReference type="SAM" id="MobiDB-lite"/>
    </source>
</evidence>
<accession>A0ABD5QTG3</accession>
<dbReference type="AlphaFoldDB" id="A0ABD5QTG3"/>
<reference evidence="4 5" key="1">
    <citation type="journal article" date="2019" name="Int. J. Syst. Evol. Microbiol.">
        <title>The Global Catalogue of Microorganisms (GCM) 10K type strain sequencing project: providing services to taxonomists for standard genome sequencing and annotation.</title>
        <authorList>
            <consortium name="The Broad Institute Genomics Platform"/>
            <consortium name="The Broad Institute Genome Sequencing Center for Infectious Disease"/>
            <person name="Wu L."/>
            <person name="Ma J."/>
        </authorList>
    </citation>
    <scope>NUCLEOTIDE SEQUENCE [LARGE SCALE GENOMIC DNA]</scope>
    <source>
        <strain evidence="4 5">CGMCC 1.16026</strain>
    </source>
</reference>
<keyword evidence="1" id="KW-0233">DNA recombination</keyword>
<dbReference type="InterPro" id="IPR011010">
    <property type="entry name" value="DNA_brk_join_enz"/>
</dbReference>
<evidence type="ECO:0000313" key="4">
    <source>
        <dbReference type="EMBL" id="MFC5135529.1"/>
    </source>
</evidence>
<dbReference type="InterPro" id="IPR050090">
    <property type="entry name" value="Tyrosine_recombinase_XerCD"/>
</dbReference>
<feature type="domain" description="Tyr recombinase" evidence="3">
    <location>
        <begin position="127"/>
        <end position="317"/>
    </location>
</feature>
<evidence type="ECO:0000256" key="1">
    <source>
        <dbReference type="ARBA" id="ARBA00023172"/>
    </source>
</evidence>
<dbReference type="InterPro" id="IPR002104">
    <property type="entry name" value="Integrase_catalytic"/>
</dbReference>
<dbReference type="Pfam" id="PF00589">
    <property type="entry name" value="Phage_integrase"/>
    <property type="match status" value="1"/>
</dbReference>
<dbReference type="PANTHER" id="PTHR30349:SF87">
    <property type="entry name" value="TRANSPOSASE A"/>
    <property type="match status" value="1"/>
</dbReference>